<evidence type="ECO:0000313" key="1">
    <source>
        <dbReference type="EMBL" id="KOX76018.1"/>
    </source>
</evidence>
<accession>A0A0N0BHC0</accession>
<sequence>MDFNKEMTSQKFFTFHLQFGRHLKKNFGNEVIFVRGKLNATECQKMLRDNLSCFVTEIEDNKKAIFQQNFHLQRH</sequence>
<keyword evidence="2" id="KW-1185">Reference proteome</keyword>
<organism evidence="1 2">
    <name type="scientific">Melipona quadrifasciata</name>
    <dbReference type="NCBI Taxonomy" id="166423"/>
    <lineage>
        <taxon>Eukaryota</taxon>
        <taxon>Metazoa</taxon>
        <taxon>Ecdysozoa</taxon>
        <taxon>Arthropoda</taxon>
        <taxon>Hexapoda</taxon>
        <taxon>Insecta</taxon>
        <taxon>Pterygota</taxon>
        <taxon>Neoptera</taxon>
        <taxon>Endopterygota</taxon>
        <taxon>Hymenoptera</taxon>
        <taxon>Apocrita</taxon>
        <taxon>Aculeata</taxon>
        <taxon>Apoidea</taxon>
        <taxon>Anthophila</taxon>
        <taxon>Apidae</taxon>
        <taxon>Melipona</taxon>
    </lineage>
</organism>
<proteinExistence type="predicted"/>
<gene>
    <name evidence="1" type="ORF">WN51_12505</name>
</gene>
<protein>
    <submittedName>
        <fullName evidence="1">Uncharacterized protein</fullName>
    </submittedName>
</protein>
<name>A0A0N0BHC0_9HYME</name>
<dbReference type="AlphaFoldDB" id="A0A0N0BHC0"/>
<dbReference type="Proteomes" id="UP000053105">
    <property type="component" value="Unassembled WGS sequence"/>
</dbReference>
<dbReference type="EMBL" id="KQ435755">
    <property type="protein sequence ID" value="KOX76018.1"/>
    <property type="molecule type" value="Genomic_DNA"/>
</dbReference>
<reference evidence="1 2" key="1">
    <citation type="submission" date="2015-07" db="EMBL/GenBank/DDBJ databases">
        <title>The genome of Melipona quadrifasciata.</title>
        <authorList>
            <person name="Pan H."/>
            <person name="Kapheim K."/>
        </authorList>
    </citation>
    <scope>NUCLEOTIDE SEQUENCE [LARGE SCALE GENOMIC DNA]</scope>
    <source>
        <strain evidence="1">0111107301</strain>
        <tissue evidence="1">Whole body</tissue>
    </source>
</reference>
<evidence type="ECO:0000313" key="2">
    <source>
        <dbReference type="Proteomes" id="UP000053105"/>
    </source>
</evidence>